<dbReference type="Gene3D" id="2.160.20.80">
    <property type="entry name" value="E3 ubiquitin-protein ligase SopA"/>
    <property type="match status" value="1"/>
</dbReference>
<dbReference type="EMBL" id="NEFA01000066">
    <property type="protein sequence ID" value="OYQ93382.1"/>
    <property type="molecule type" value="Genomic_DNA"/>
</dbReference>
<protein>
    <recommendedName>
        <fullName evidence="3">Pentapeptide repeat-containing protein</fullName>
    </recommendedName>
</protein>
<gene>
    <name evidence="1" type="ORF">B9P89_27685</name>
</gene>
<comment type="caution">
    <text evidence="1">The sequence shown here is derived from an EMBL/GenBank/DDBJ whole genome shotgun (WGS) entry which is preliminary data.</text>
</comment>
<organism evidence="1 2">
    <name type="scientific">Citrobacter freundii</name>
    <dbReference type="NCBI Taxonomy" id="546"/>
    <lineage>
        <taxon>Bacteria</taxon>
        <taxon>Pseudomonadati</taxon>
        <taxon>Pseudomonadota</taxon>
        <taxon>Gammaproteobacteria</taxon>
        <taxon>Enterobacterales</taxon>
        <taxon>Enterobacteriaceae</taxon>
        <taxon>Citrobacter</taxon>
        <taxon>Citrobacter freundii complex</taxon>
    </lineage>
</organism>
<dbReference type="InterPro" id="IPR001646">
    <property type="entry name" value="5peptide_repeat"/>
</dbReference>
<name>A0AA44SHT7_CITFR</name>
<evidence type="ECO:0000313" key="1">
    <source>
        <dbReference type="EMBL" id="OYQ93382.1"/>
    </source>
</evidence>
<sequence>MRNLFAPSLVGLRLQKSSFLFAKFRDCLFEETELRKSDFTESEFYNTEFRHCDLSRCDFSLTDGLDINHEINNISSMKIHQDAGFIILRRMGVIIS</sequence>
<proteinExistence type="predicted"/>
<accession>A0AA44SHT7</accession>
<evidence type="ECO:0000313" key="2">
    <source>
        <dbReference type="Proteomes" id="UP000215827"/>
    </source>
</evidence>
<dbReference type="AlphaFoldDB" id="A0AA44SHT7"/>
<reference evidence="1 2" key="1">
    <citation type="submission" date="2017-04" db="EMBL/GenBank/DDBJ databases">
        <title>Emergence of KPC-2-producing Citrobacter isolates from sediments of a Chinese river.</title>
        <authorList>
            <person name="Zheng B."/>
        </authorList>
    </citation>
    <scope>NUCLEOTIDE SEQUENCE [LARGE SCALE GENOMIC DNA]</scope>
    <source>
        <strain evidence="1 2">C191</strain>
    </source>
</reference>
<dbReference type="SUPFAM" id="SSF141571">
    <property type="entry name" value="Pentapeptide repeat-like"/>
    <property type="match status" value="1"/>
</dbReference>
<evidence type="ECO:0008006" key="3">
    <source>
        <dbReference type="Google" id="ProtNLM"/>
    </source>
</evidence>
<dbReference type="Proteomes" id="UP000215827">
    <property type="component" value="Unassembled WGS sequence"/>
</dbReference>
<dbReference type="Pfam" id="PF00805">
    <property type="entry name" value="Pentapeptide"/>
    <property type="match status" value="1"/>
</dbReference>